<evidence type="ECO:0000259" key="11">
    <source>
        <dbReference type="Pfam" id="PF03801"/>
    </source>
</evidence>
<evidence type="ECO:0000256" key="7">
    <source>
        <dbReference type="ARBA" id="ARBA00023328"/>
    </source>
</evidence>
<comment type="similarity">
    <text evidence="1 8">Belongs to the NDC80/HEC1 family.</text>
</comment>
<dbReference type="PANTHER" id="PTHR46681">
    <property type="entry name" value="KINETOCHORE PROTEIN NDC80 HOMOLOG"/>
    <property type="match status" value="1"/>
</dbReference>
<sequence>MRPTGAGRRRPTDSFTQDRKPPPTPTAADPWQFSTNHRDSDASFCSSRPSTASLSNRLSTVPITDKASAIRAINNYLSSHSSQFSLKPPLPSAKDITETLKFILTRLEFPPVKLEDDLYVVLKQLNCPIKLNKSALKAPGTPHGWPSLLAVIQWLLQIAMYNDHLNESSQVQSIFDDNSMFVYAMNSYLHFIRGDDDSEEMLDREFMEKLQHEKDSMEEGVNAVGESVRVLEEKLEVLKTEPSAVEVIEKRKGLLEEDVRKFHALIESLNGQIGTLEKALEEKEKELGAKAGENTRICEENKELRKRVEAQGINSRDAERMKRELQAVERDIGDAEVARSKWEEKSWEIDATIGHKFEELEALSIECNQAIKRLKLGNDFQYKLTAKGSTPAEVLGMDYKSTLKPALASFDDDIKKSSMGKWEELISLQQQSLEMAAKTEAKRNRIAALQSRIDDDISPDDKHEALVALVDCPVEAQLNLVQRETQEYTSRCVAEAQKMADTIEADTNKLEIVEREVAEFLKNSKLKLQEAIIQEEEQTQMCARELLALVDSVAEYKEYMALKISEMNCSLSETVGSVSDLHKGSLTAKIGSILTQASDA</sequence>
<evidence type="ECO:0000256" key="9">
    <source>
        <dbReference type="SAM" id="Coils"/>
    </source>
</evidence>
<keyword evidence="8" id="KW-0539">Nucleus</keyword>
<evidence type="ECO:0000256" key="3">
    <source>
        <dbReference type="ARBA" id="ARBA00022618"/>
    </source>
</evidence>
<dbReference type="Pfam" id="PF03801">
    <property type="entry name" value="Ndc80_HEC"/>
    <property type="match status" value="1"/>
</dbReference>
<evidence type="ECO:0000256" key="10">
    <source>
        <dbReference type="SAM" id="MobiDB-lite"/>
    </source>
</evidence>
<feature type="compositionally biased region" description="Polar residues" evidence="10">
    <location>
        <begin position="43"/>
        <end position="56"/>
    </location>
</feature>
<dbReference type="InterPro" id="IPR055307">
    <property type="entry name" value="NDC80_plants"/>
</dbReference>
<dbReference type="InterPro" id="IPR038273">
    <property type="entry name" value="Ndc80_sf"/>
</dbReference>
<feature type="domain" description="Kinetochore protein Ndc80 CH" evidence="11">
    <location>
        <begin position="38"/>
        <end position="163"/>
    </location>
</feature>
<evidence type="ECO:0000256" key="2">
    <source>
        <dbReference type="ARBA" id="ARBA00022454"/>
    </source>
</evidence>
<keyword evidence="8" id="KW-0995">Kinetochore</keyword>
<comment type="subunit">
    <text evidence="8">Component of the NDC80 complex.</text>
</comment>
<feature type="compositionally biased region" description="Basic and acidic residues" evidence="10">
    <location>
        <begin position="10"/>
        <end position="21"/>
    </location>
</feature>
<dbReference type="GO" id="GO:0031262">
    <property type="term" value="C:Ndc80 complex"/>
    <property type="evidence" value="ECO:0007669"/>
    <property type="project" value="UniProtKB-UniRule"/>
</dbReference>
<evidence type="ECO:0000256" key="4">
    <source>
        <dbReference type="ARBA" id="ARBA00022776"/>
    </source>
</evidence>
<dbReference type="AlphaFoldDB" id="A0A834GA37"/>
<feature type="region of interest" description="Disordered" evidence="10">
    <location>
        <begin position="1"/>
        <end position="56"/>
    </location>
</feature>
<keyword evidence="5 9" id="KW-0175">Coiled coil</keyword>
<keyword evidence="4 8" id="KW-0498">Mitosis</keyword>
<keyword evidence="3 8" id="KW-0132">Cell division</keyword>
<feature type="coiled-coil region" evidence="9">
    <location>
        <begin position="318"/>
        <end position="345"/>
    </location>
</feature>
<protein>
    <recommendedName>
        <fullName evidence="8">Kinetochore protein NDC80</fullName>
    </recommendedName>
</protein>
<evidence type="ECO:0000256" key="5">
    <source>
        <dbReference type="ARBA" id="ARBA00023054"/>
    </source>
</evidence>
<dbReference type="Gene3D" id="1.10.418.30">
    <property type="entry name" value="Ncd80 complex, Ncd80 subunit"/>
    <property type="match status" value="1"/>
</dbReference>
<dbReference type="EMBL" id="WJXA01000011">
    <property type="protein sequence ID" value="KAF7126904.1"/>
    <property type="molecule type" value="Genomic_DNA"/>
</dbReference>
<feature type="coiled-coil region" evidence="9">
    <location>
        <begin position="496"/>
        <end position="538"/>
    </location>
</feature>
<dbReference type="InterPro" id="IPR055260">
    <property type="entry name" value="Ndc80_CH"/>
</dbReference>
<proteinExistence type="inferred from homology"/>
<dbReference type="Proteomes" id="UP000626092">
    <property type="component" value="Unassembled WGS sequence"/>
</dbReference>
<comment type="caution">
    <text evidence="12">The sequence shown here is derived from an EMBL/GenBank/DDBJ whole genome shotgun (WGS) entry which is preliminary data.</text>
</comment>
<evidence type="ECO:0000256" key="1">
    <source>
        <dbReference type="ARBA" id="ARBA00007050"/>
    </source>
</evidence>
<evidence type="ECO:0000256" key="8">
    <source>
        <dbReference type="RuleBase" id="RU368072"/>
    </source>
</evidence>
<keyword evidence="2 8" id="KW-0158">Chromosome</keyword>
<keyword evidence="7 8" id="KW-0137">Centromere</keyword>
<evidence type="ECO:0000313" key="13">
    <source>
        <dbReference type="Proteomes" id="UP000626092"/>
    </source>
</evidence>
<keyword evidence="13" id="KW-1185">Reference proteome</keyword>
<keyword evidence="6 8" id="KW-0131">Cell cycle</keyword>
<gene>
    <name evidence="12" type="ORF">RHSIM_Rhsim11G0132000</name>
</gene>
<comment type="subcellular location">
    <subcellularLocation>
        <location evidence="8">Chromosome</location>
        <location evidence="8">Centromere</location>
        <location evidence="8">Kinetochore</location>
    </subcellularLocation>
    <subcellularLocation>
        <location evidence="8">Nucleus</location>
    </subcellularLocation>
</comment>
<dbReference type="PANTHER" id="PTHR46681:SF1">
    <property type="entry name" value="KINETOCHORE PROTEIN NDC80 HOMOLOG"/>
    <property type="match status" value="1"/>
</dbReference>
<evidence type="ECO:0000313" key="12">
    <source>
        <dbReference type="EMBL" id="KAF7126904.1"/>
    </source>
</evidence>
<reference evidence="12" key="1">
    <citation type="submission" date="2019-11" db="EMBL/GenBank/DDBJ databases">
        <authorList>
            <person name="Liu Y."/>
            <person name="Hou J."/>
            <person name="Li T.-Q."/>
            <person name="Guan C.-H."/>
            <person name="Wu X."/>
            <person name="Wu H.-Z."/>
            <person name="Ling F."/>
            <person name="Zhang R."/>
            <person name="Shi X.-G."/>
            <person name="Ren J.-P."/>
            <person name="Chen E.-F."/>
            <person name="Sun J.-M."/>
        </authorList>
    </citation>
    <scope>NUCLEOTIDE SEQUENCE</scope>
    <source>
        <strain evidence="12">Adult_tree_wgs_1</strain>
        <tissue evidence="12">Leaves</tissue>
    </source>
</reference>
<name>A0A834GA37_RHOSS</name>
<evidence type="ECO:0000256" key="6">
    <source>
        <dbReference type="ARBA" id="ARBA00023306"/>
    </source>
</evidence>
<organism evidence="12 13">
    <name type="scientific">Rhododendron simsii</name>
    <name type="common">Sims's rhododendron</name>
    <dbReference type="NCBI Taxonomy" id="118357"/>
    <lineage>
        <taxon>Eukaryota</taxon>
        <taxon>Viridiplantae</taxon>
        <taxon>Streptophyta</taxon>
        <taxon>Embryophyta</taxon>
        <taxon>Tracheophyta</taxon>
        <taxon>Spermatophyta</taxon>
        <taxon>Magnoliopsida</taxon>
        <taxon>eudicotyledons</taxon>
        <taxon>Gunneridae</taxon>
        <taxon>Pentapetalae</taxon>
        <taxon>asterids</taxon>
        <taxon>Ericales</taxon>
        <taxon>Ericaceae</taxon>
        <taxon>Ericoideae</taxon>
        <taxon>Rhodoreae</taxon>
        <taxon>Rhododendron</taxon>
    </lineage>
</organism>
<dbReference type="GO" id="GO:0051301">
    <property type="term" value="P:cell division"/>
    <property type="evidence" value="ECO:0007669"/>
    <property type="project" value="UniProtKB-UniRule"/>
</dbReference>
<dbReference type="GO" id="GO:0005634">
    <property type="term" value="C:nucleus"/>
    <property type="evidence" value="ECO:0007669"/>
    <property type="project" value="UniProtKB-SubCell"/>
</dbReference>
<comment type="function">
    <text evidence="8">Acts as a component of the essential kinetochore-associated NDC80 complex, which is required for chromosome segregation and spindle checkpoint activity.</text>
</comment>
<dbReference type="OrthoDB" id="7459479at2759"/>
<accession>A0A834GA37</accession>
<dbReference type="GO" id="GO:0051315">
    <property type="term" value="P:attachment of mitotic spindle microtubules to kinetochore"/>
    <property type="evidence" value="ECO:0007669"/>
    <property type="project" value="UniProtKB-UniRule"/>
</dbReference>